<organism evidence="3 4">
    <name type="scientific">Bifidobacterium vespertilionis</name>
    <dbReference type="NCBI Taxonomy" id="2562524"/>
    <lineage>
        <taxon>Bacteria</taxon>
        <taxon>Bacillati</taxon>
        <taxon>Actinomycetota</taxon>
        <taxon>Actinomycetes</taxon>
        <taxon>Bifidobacteriales</taxon>
        <taxon>Bifidobacteriaceae</taxon>
        <taxon>Bifidobacterium</taxon>
    </lineage>
</organism>
<gene>
    <name evidence="3" type="ORF">EM848_07135</name>
    <name evidence="2" type="ORF">EMO90_09075</name>
</gene>
<dbReference type="OrthoDB" id="3239833at2"/>
<keyword evidence="5" id="KW-1185">Reference proteome</keyword>
<dbReference type="EMBL" id="RZNZ01000013">
    <property type="protein sequence ID" value="KAA8818810.1"/>
    <property type="molecule type" value="Genomic_DNA"/>
</dbReference>
<keyword evidence="1" id="KW-1133">Transmembrane helix</keyword>
<accession>A0A5J5DTM7</accession>
<evidence type="ECO:0000313" key="3">
    <source>
        <dbReference type="EMBL" id="KAA8822944.1"/>
    </source>
</evidence>
<feature type="transmembrane region" description="Helical" evidence="1">
    <location>
        <begin position="232"/>
        <end position="252"/>
    </location>
</feature>
<feature type="transmembrane region" description="Helical" evidence="1">
    <location>
        <begin position="175"/>
        <end position="193"/>
    </location>
</feature>
<keyword evidence="1" id="KW-0812">Transmembrane</keyword>
<reference evidence="4 5" key="1">
    <citation type="journal article" date="2019" name="Syst. Appl. Microbiol.">
        <title>Characterization of Bifidobacterium species in feaces of the Egyptian fruit bat: Description of B. vespertilionis sp. nov. and B. rousetti sp. nov.</title>
        <authorList>
            <person name="Modesto M."/>
            <person name="Satti M."/>
            <person name="Watanabe K."/>
            <person name="Puglisi E."/>
            <person name="Morelli L."/>
            <person name="Huang C.-H."/>
            <person name="Liou J.-S."/>
            <person name="Miyashita M."/>
            <person name="Tamura T."/>
            <person name="Saito S."/>
            <person name="Mori K."/>
            <person name="Huang L."/>
            <person name="Sciavilla P."/>
            <person name="Sandri C."/>
            <person name="Spiezio C."/>
            <person name="Vitali F."/>
            <person name="Cavalieri D."/>
            <person name="Perpetuini G."/>
            <person name="Tofalo R."/>
            <person name="Bonetti A."/>
            <person name="Arita M."/>
            <person name="Mattarelli P."/>
        </authorList>
    </citation>
    <scope>NUCLEOTIDE SEQUENCE [LARGE SCALE GENOMIC DNA]</scope>
    <source>
        <strain evidence="2 5">RST16</strain>
        <strain evidence="3 4">RST8</strain>
    </source>
</reference>
<dbReference type="EMBL" id="RZOA01000013">
    <property type="protein sequence ID" value="KAA8822944.1"/>
    <property type="molecule type" value="Genomic_DNA"/>
</dbReference>
<evidence type="ECO:0000313" key="4">
    <source>
        <dbReference type="Proteomes" id="UP000345527"/>
    </source>
</evidence>
<name>A0A5J5DTM7_9BIFI</name>
<feature type="transmembrane region" description="Helical" evidence="1">
    <location>
        <begin position="62"/>
        <end position="81"/>
    </location>
</feature>
<sequence>MTSQTHIPVRDPDRATKRFTWNRTHTVFMVGLLAFCAITGAIAAFNLTAASVRTAVSLTAPMFPDAVMVALGVGALGLAVADLIGGCQRTGSLSMPAAGAGAMTVILLGIEIAHDVLGTDAATVLVNVTITASWFAITAFVPFLIARYGLRPLFSDPDPATRSGRLMLRLRRSPAWTGCWIALIAVYGLYVLVRTIDSYGFATGLTLMVAVPIAMTAICGIAGATDGRAWRLWIAGAALQSALTVLLTNLYVSECPVTDTCLALPNGWHFVLGIQSDVMLLYVVGPAAIWLAALGIGTLIRKRQQSA</sequence>
<comment type="caution">
    <text evidence="3">The sequence shown here is derived from an EMBL/GenBank/DDBJ whole genome shotgun (WGS) entry which is preliminary data.</text>
</comment>
<feature type="transmembrane region" description="Helical" evidence="1">
    <location>
        <begin position="199"/>
        <end position="225"/>
    </location>
</feature>
<evidence type="ECO:0000313" key="5">
    <source>
        <dbReference type="Proteomes" id="UP000374630"/>
    </source>
</evidence>
<protein>
    <submittedName>
        <fullName evidence="3">Uncharacterized protein</fullName>
    </submittedName>
</protein>
<feature type="transmembrane region" description="Helical" evidence="1">
    <location>
        <begin position="93"/>
        <end position="112"/>
    </location>
</feature>
<dbReference type="RefSeq" id="WP_150354251.1">
    <property type="nucleotide sequence ID" value="NZ_RZNZ01000013.1"/>
</dbReference>
<dbReference type="AlphaFoldDB" id="A0A5J5DTM7"/>
<feature type="transmembrane region" description="Helical" evidence="1">
    <location>
        <begin position="27"/>
        <end position="50"/>
    </location>
</feature>
<keyword evidence="1" id="KW-0472">Membrane</keyword>
<evidence type="ECO:0000313" key="2">
    <source>
        <dbReference type="EMBL" id="KAA8818810.1"/>
    </source>
</evidence>
<evidence type="ECO:0000256" key="1">
    <source>
        <dbReference type="SAM" id="Phobius"/>
    </source>
</evidence>
<dbReference type="Proteomes" id="UP000345527">
    <property type="component" value="Unassembled WGS sequence"/>
</dbReference>
<dbReference type="Proteomes" id="UP000374630">
    <property type="component" value="Unassembled WGS sequence"/>
</dbReference>
<feature type="transmembrane region" description="Helical" evidence="1">
    <location>
        <begin position="279"/>
        <end position="300"/>
    </location>
</feature>
<feature type="transmembrane region" description="Helical" evidence="1">
    <location>
        <begin position="124"/>
        <end position="145"/>
    </location>
</feature>
<proteinExistence type="predicted"/>